<gene>
    <name evidence="2" type="ORF">PaG_00897</name>
</gene>
<dbReference type="OrthoDB" id="2245989at2759"/>
<feature type="compositionally biased region" description="Basic residues" evidence="1">
    <location>
        <begin position="50"/>
        <end position="65"/>
    </location>
</feature>
<evidence type="ECO:0000313" key="3">
    <source>
        <dbReference type="Proteomes" id="UP000019462"/>
    </source>
</evidence>
<sequence>MAPLSPNPTARDTSNVPRQNAIRSDDSSALAVTDASGGLALSLYAEMAERRRRSNAKAQQRRRDRARLMQQSSSESGRSAPAPSSVHGGIGVSAEEVGGTIRQHDSASESDADTLEDEALLLYHFISVVEPLVNEAEHFSLTSMTFVAVYKAIYTRLGLPVHVMEQYDSVNPIPASWRLHQQSCTRRFESSARNATSCNSRDDTGSQTLEQHLAWDALPPNMHPTSLQLSDDHHAFFDIFCPWPKVRDRVIRSLRDGSIDQQEFCKDLLQHPLTTGAPQPLIIWQGGDPADMDNWELQEAFAKRYADIFDHDVLHRTNWWRAKRGLEPILLWKD</sequence>
<evidence type="ECO:0000313" key="2">
    <source>
        <dbReference type="EMBL" id="ETS64920.1"/>
    </source>
</evidence>
<dbReference type="Proteomes" id="UP000019462">
    <property type="component" value="Unassembled WGS sequence"/>
</dbReference>
<keyword evidence="3" id="KW-1185">Reference proteome</keyword>
<dbReference type="PANTHER" id="PTHR38116:SF9">
    <property type="entry name" value="BZIP DOMAIN-CONTAINING PROTEIN"/>
    <property type="match status" value="1"/>
</dbReference>
<dbReference type="PANTHER" id="PTHR38116">
    <property type="entry name" value="CHROMOSOME 7, WHOLE GENOME SHOTGUN SEQUENCE"/>
    <property type="match status" value="1"/>
</dbReference>
<evidence type="ECO:0000256" key="1">
    <source>
        <dbReference type="SAM" id="MobiDB-lite"/>
    </source>
</evidence>
<comment type="caution">
    <text evidence="2">The sequence shown here is derived from an EMBL/GenBank/DDBJ whole genome shotgun (WGS) entry which is preliminary data.</text>
</comment>
<feature type="region of interest" description="Disordered" evidence="1">
    <location>
        <begin position="1"/>
        <end position="31"/>
    </location>
</feature>
<proteinExistence type="predicted"/>
<protein>
    <recommendedName>
        <fullName evidence="4">BZIP domain-containing protein</fullName>
    </recommendedName>
</protein>
<feature type="region of interest" description="Disordered" evidence="1">
    <location>
        <begin position="49"/>
        <end position="91"/>
    </location>
</feature>
<reference evidence="2 3" key="1">
    <citation type="journal article" date="2014" name="Genome Announc.">
        <title>Genome sequence of the basidiomycetous fungus Pseudozyma aphidis DSM70725, an efficient producer of biosurfactant mannosylerythritol lipids.</title>
        <authorList>
            <person name="Lorenz S."/>
            <person name="Guenther M."/>
            <person name="Grumaz C."/>
            <person name="Rupp S."/>
            <person name="Zibek S."/>
            <person name="Sohn K."/>
        </authorList>
    </citation>
    <scope>NUCLEOTIDE SEQUENCE [LARGE SCALE GENOMIC DNA]</scope>
    <source>
        <strain evidence="3">ATCC 32657 / CBS 517.83 / DSM 70725 / JCM 10318 / NBRC 10182 / NRRL Y-7954 / St-0401</strain>
    </source>
</reference>
<organism evidence="2 3">
    <name type="scientific">Moesziomyces aphidis</name>
    <name type="common">Pseudozyma aphidis</name>
    <dbReference type="NCBI Taxonomy" id="84754"/>
    <lineage>
        <taxon>Eukaryota</taxon>
        <taxon>Fungi</taxon>
        <taxon>Dikarya</taxon>
        <taxon>Basidiomycota</taxon>
        <taxon>Ustilaginomycotina</taxon>
        <taxon>Ustilaginomycetes</taxon>
        <taxon>Ustilaginales</taxon>
        <taxon>Ustilaginaceae</taxon>
        <taxon>Moesziomyces</taxon>
    </lineage>
</organism>
<evidence type="ECO:0008006" key="4">
    <source>
        <dbReference type="Google" id="ProtNLM"/>
    </source>
</evidence>
<dbReference type="InterPro" id="IPR021833">
    <property type="entry name" value="DUF3425"/>
</dbReference>
<name>W3VTV2_MOEAP</name>
<feature type="compositionally biased region" description="Polar residues" evidence="1">
    <location>
        <begin position="7"/>
        <end position="22"/>
    </location>
</feature>
<dbReference type="EMBL" id="AWNI01000004">
    <property type="protein sequence ID" value="ETS64920.1"/>
    <property type="molecule type" value="Genomic_DNA"/>
</dbReference>
<dbReference type="HOGENOM" id="CLU_831889_0_0_1"/>
<accession>W3VTV2</accession>
<dbReference type="Pfam" id="PF11905">
    <property type="entry name" value="DUF3425"/>
    <property type="match status" value="1"/>
</dbReference>
<dbReference type="AlphaFoldDB" id="W3VTV2"/>